<keyword evidence="5" id="KW-0963">Cytoplasm</keyword>
<dbReference type="EMBL" id="CAJPEX010000509">
    <property type="protein sequence ID" value="CAG0916080.1"/>
    <property type="molecule type" value="Genomic_DNA"/>
</dbReference>
<dbReference type="Pfam" id="PF16690">
    <property type="entry name" value="MMACHC"/>
    <property type="match status" value="1"/>
</dbReference>
<evidence type="ECO:0000256" key="6">
    <source>
        <dbReference type="ARBA" id="ARBA00022630"/>
    </source>
</evidence>
<dbReference type="EMBL" id="OA882546">
    <property type="protein sequence ID" value="CAD7275928.1"/>
    <property type="molecule type" value="Genomic_DNA"/>
</dbReference>
<gene>
    <name evidence="13" type="ORF">NMOB1V02_LOCUS3713</name>
</gene>
<evidence type="ECO:0000256" key="11">
    <source>
        <dbReference type="ARBA" id="ARBA00031313"/>
    </source>
</evidence>
<evidence type="ECO:0000256" key="3">
    <source>
        <dbReference type="ARBA" id="ARBA00004496"/>
    </source>
</evidence>
<comment type="subcellular location">
    <subcellularLocation>
        <location evidence="3">Cytoplasm</location>
    </subcellularLocation>
</comment>
<dbReference type="PANTHER" id="PTHR31457:SF2">
    <property type="entry name" value="CYANOCOBALAMIN REDUCTASE _ ALKYLCOBALAMIN DEALKYLASE"/>
    <property type="match status" value="1"/>
</dbReference>
<accession>A0A7R9GB26</accession>
<sequence>MESASIKEETTESSFTKAESPWGCSSDALMFGCTSVVFKQSDFEDDFPSSMEPIPPQALPSLGTNSAQQKADEIFQVIEAEGHKYGIEAHRFLVGWYNDQVGPQFRIPYDPDTLAFLFISTPSMFEKAFIPFVNSNSKFTSDETPNEAAKESDSEDEIIPEVKPKILDPIDRCSSSVLRSIAEELAEEVDIISDFEMINRRPRILVQTMGHVAGAAYLYHKKDLTNDSAISHNGENFLGVSIHPLFGGWFAFRGAMVVKNFLCPDLPRKPCVDVVPDESRRIWLLNEFNTNWNEWTYRDVIPVCARYSDLQKKYFGTVPAQRQELIDSYLKQQAAAGDLSETDD</sequence>
<evidence type="ECO:0000256" key="1">
    <source>
        <dbReference type="ARBA" id="ARBA00001917"/>
    </source>
</evidence>
<organism evidence="13">
    <name type="scientific">Notodromas monacha</name>
    <dbReference type="NCBI Taxonomy" id="399045"/>
    <lineage>
        <taxon>Eukaryota</taxon>
        <taxon>Metazoa</taxon>
        <taxon>Ecdysozoa</taxon>
        <taxon>Arthropoda</taxon>
        <taxon>Crustacea</taxon>
        <taxon>Oligostraca</taxon>
        <taxon>Ostracoda</taxon>
        <taxon>Podocopa</taxon>
        <taxon>Podocopida</taxon>
        <taxon>Cypridocopina</taxon>
        <taxon>Cypridoidea</taxon>
        <taxon>Cyprididae</taxon>
        <taxon>Notodromas</taxon>
    </lineage>
</organism>
<keyword evidence="10" id="KW-0560">Oxidoreductase</keyword>
<evidence type="ECO:0000313" key="14">
    <source>
        <dbReference type="Proteomes" id="UP000678499"/>
    </source>
</evidence>
<keyword evidence="6" id="KW-0285">Flavoprotein</keyword>
<dbReference type="OrthoDB" id="409189at2759"/>
<dbReference type="GO" id="GO:0009235">
    <property type="term" value="P:cobalamin metabolic process"/>
    <property type="evidence" value="ECO:0007669"/>
    <property type="project" value="TreeGrafter"/>
</dbReference>
<dbReference type="GO" id="GO:0005737">
    <property type="term" value="C:cytoplasm"/>
    <property type="evidence" value="ECO:0007669"/>
    <property type="project" value="UniProtKB-SubCell"/>
</dbReference>
<evidence type="ECO:0000256" key="2">
    <source>
        <dbReference type="ARBA" id="ARBA00001974"/>
    </source>
</evidence>
<keyword evidence="9" id="KW-0521">NADP</keyword>
<feature type="region of interest" description="Disordered" evidence="12">
    <location>
        <begin position="1"/>
        <end position="22"/>
    </location>
</feature>
<keyword evidence="8" id="KW-0274">FAD</keyword>
<proteinExistence type="inferred from homology"/>
<reference evidence="13" key="1">
    <citation type="submission" date="2020-11" db="EMBL/GenBank/DDBJ databases">
        <authorList>
            <person name="Tran Van P."/>
        </authorList>
    </citation>
    <scope>NUCLEOTIDE SEQUENCE</scope>
</reference>
<dbReference type="PANTHER" id="PTHR31457">
    <property type="entry name" value="METHYLMALONIC ACIDURIA AND HOMOCYSTINURIA TYPE C PROTEIN"/>
    <property type="match status" value="1"/>
</dbReference>
<evidence type="ECO:0000256" key="7">
    <source>
        <dbReference type="ARBA" id="ARBA00022643"/>
    </source>
</evidence>
<dbReference type="Proteomes" id="UP000678499">
    <property type="component" value="Unassembled WGS sequence"/>
</dbReference>
<name>A0A7R9GB26_9CRUS</name>
<dbReference type="AlphaFoldDB" id="A0A7R9GB26"/>
<evidence type="ECO:0000313" key="13">
    <source>
        <dbReference type="EMBL" id="CAD7275928.1"/>
    </source>
</evidence>
<comment type="cofactor">
    <cofactor evidence="1">
        <name>FMN</name>
        <dbReference type="ChEBI" id="CHEBI:58210"/>
    </cofactor>
</comment>
<comment type="cofactor">
    <cofactor evidence="2">
        <name>FAD</name>
        <dbReference type="ChEBI" id="CHEBI:57692"/>
    </cofactor>
</comment>
<evidence type="ECO:0000256" key="9">
    <source>
        <dbReference type="ARBA" id="ARBA00022857"/>
    </source>
</evidence>
<dbReference type="InterPro" id="IPR032037">
    <property type="entry name" value="MMACHC"/>
</dbReference>
<comment type="similarity">
    <text evidence="4">Belongs to the MMACHC family.</text>
</comment>
<evidence type="ECO:0000256" key="10">
    <source>
        <dbReference type="ARBA" id="ARBA00023002"/>
    </source>
</evidence>
<evidence type="ECO:0000256" key="8">
    <source>
        <dbReference type="ARBA" id="ARBA00022827"/>
    </source>
</evidence>
<protein>
    <recommendedName>
        <fullName evidence="11">Cyanocobalamin reductase (cyanide-eliminating)</fullName>
    </recommendedName>
</protein>
<evidence type="ECO:0000256" key="12">
    <source>
        <dbReference type="SAM" id="MobiDB-lite"/>
    </source>
</evidence>
<dbReference type="GO" id="GO:0071949">
    <property type="term" value="F:FAD binding"/>
    <property type="evidence" value="ECO:0007669"/>
    <property type="project" value="TreeGrafter"/>
</dbReference>
<dbReference type="CDD" id="cd12959">
    <property type="entry name" value="MMACHC-like"/>
    <property type="match status" value="1"/>
</dbReference>
<keyword evidence="14" id="KW-1185">Reference proteome</keyword>
<dbReference type="GO" id="GO:0032451">
    <property type="term" value="F:demethylase activity"/>
    <property type="evidence" value="ECO:0007669"/>
    <property type="project" value="TreeGrafter"/>
</dbReference>
<keyword evidence="7" id="KW-0288">FMN</keyword>
<feature type="compositionally biased region" description="Basic and acidic residues" evidence="12">
    <location>
        <begin position="1"/>
        <end position="10"/>
    </location>
</feature>
<evidence type="ECO:0000256" key="5">
    <source>
        <dbReference type="ARBA" id="ARBA00022490"/>
    </source>
</evidence>
<dbReference type="GO" id="GO:0033787">
    <property type="term" value="F:cyanocobalamin reductase (cyanide-eliminating) (NADP+) activity"/>
    <property type="evidence" value="ECO:0007669"/>
    <property type="project" value="TreeGrafter"/>
</dbReference>
<evidence type="ECO:0000256" key="4">
    <source>
        <dbReference type="ARBA" id="ARBA00007762"/>
    </source>
</evidence>